<dbReference type="OrthoDB" id="5332316at2759"/>
<gene>
    <name evidence="2 4" type="ORF">P152DRAFT_479840</name>
</gene>
<protein>
    <submittedName>
        <fullName evidence="2 4">Uncharacterized protein</fullName>
    </submittedName>
</protein>
<sequence>MGSSIGQGEKTLSLGEKESKRNGIAASPQVTVDSDGSPLPFRIRKHILTTRRDTAALPRDNQTAKPRSVDEAKPEIPTPPTEKAPPVPEAPRPKSLFAELFPEEVEESTSPLRGDDLEPSFSVSHIFGGYPDETPKAVMVMRGLSPHLHLDDFQRCVPEGKHIPGWTSQGQFTKVIPERHPVTTERTCNYYLLFPTSDDLRAYERRVTELHKLTVQHTPTSLLSRITPPPGYRINDVDIHHVLQNFTLVPPTQKVHIRALNMDTLRPNQRFFLEHGETHYLVAARRRKIPTVLFGVTEGRQPSPKTILNAIRDDGARRGVPWELVEEGENISAIDVMKPAEWGRRRVTSATDGGDAGENEGWRAGGDELQTEGRRHRSPLSIKWLIHFKTERDAVGFARRWNRRAFPWPQRAGTYSQQRGMDELLSQVTAEAVV</sequence>
<evidence type="ECO:0000313" key="4">
    <source>
        <dbReference type="RefSeq" id="XP_033536319.1"/>
    </source>
</evidence>
<dbReference type="Proteomes" id="UP000504638">
    <property type="component" value="Unplaced"/>
</dbReference>
<feature type="region of interest" description="Disordered" evidence="1">
    <location>
        <begin position="1"/>
        <end position="93"/>
    </location>
</feature>
<reference evidence="4" key="3">
    <citation type="submission" date="2025-04" db="UniProtKB">
        <authorList>
            <consortium name="RefSeq"/>
        </authorList>
    </citation>
    <scope>IDENTIFICATION</scope>
    <source>
        <strain evidence="4">CBS 781.70</strain>
    </source>
</reference>
<organism evidence="2">
    <name type="scientific">Eremomyces bilateralis CBS 781.70</name>
    <dbReference type="NCBI Taxonomy" id="1392243"/>
    <lineage>
        <taxon>Eukaryota</taxon>
        <taxon>Fungi</taxon>
        <taxon>Dikarya</taxon>
        <taxon>Ascomycota</taxon>
        <taxon>Pezizomycotina</taxon>
        <taxon>Dothideomycetes</taxon>
        <taxon>Dothideomycetes incertae sedis</taxon>
        <taxon>Eremomycetales</taxon>
        <taxon>Eremomycetaceae</taxon>
        <taxon>Eremomyces</taxon>
    </lineage>
</organism>
<evidence type="ECO:0000313" key="3">
    <source>
        <dbReference type="Proteomes" id="UP000504638"/>
    </source>
</evidence>
<feature type="region of interest" description="Disordered" evidence="1">
    <location>
        <begin position="348"/>
        <end position="373"/>
    </location>
</feature>
<reference evidence="2 4" key="1">
    <citation type="submission" date="2020-01" db="EMBL/GenBank/DDBJ databases">
        <authorList>
            <consortium name="DOE Joint Genome Institute"/>
            <person name="Haridas S."/>
            <person name="Albert R."/>
            <person name="Binder M."/>
            <person name="Bloem J."/>
            <person name="Labutti K."/>
            <person name="Salamov A."/>
            <person name="Andreopoulos B."/>
            <person name="Baker S.E."/>
            <person name="Barry K."/>
            <person name="Bills G."/>
            <person name="Bluhm B.H."/>
            <person name="Cannon C."/>
            <person name="Castanera R."/>
            <person name="Culley D.E."/>
            <person name="Daum C."/>
            <person name="Ezra D."/>
            <person name="Gonzalez J.B."/>
            <person name="Henrissat B."/>
            <person name="Kuo A."/>
            <person name="Liang C."/>
            <person name="Lipzen A."/>
            <person name="Lutzoni F."/>
            <person name="Magnuson J."/>
            <person name="Mondo S."/>
            <person name="Nolan M."/>
            <person name="Ohm R."/>
            <person name="Pangilinan J."/>
            <person name="Park H.-J."/>
            <person name="Ramirez L."/>
            <person name="Alfaro M."/>
            <person name="Sun H."/>
            <person name="Tritt A."/>
            <person name="Yoshinaga Y."/>
            <person name="Zwiers L.-H."/>
            <person name="Turgeon B.G."/>
            <person name="Goodwin S.B."/>
            <person name="Spatafora J.W."/>
            <person name="Crous P.W."/>
            <person name="Grigoriev I.V."/>
        </authorList>
    </citation>
    <scope>NUCLEOTIDE SEQUENCE</scope>
    <source>
        <strain evidence="2 4">CBS 781.70</strain>
    </source>
</reference>
<reference evidence="4" key="2">
    <citation type="submission" date="2020-04" db="EMBL/GenBank/DDBJ databases">
        <authorList>
            <consortium name="NCBI Genome Project"/>
        </authorList>
    </citation>
    <scope>NUCLEOTIDE SEQUENCE</scope>
    <source>
        <strain evidence="4">CBS 781.70</strain>
    </source>
</reference>
<accession>A0A6G1G9C8</accession>
<name>A0A6G1G9C8_9PEZI</name>
<evidence type="ECO:0000313" key="2">
    <source>
        <dbReference type="EMBL" id="KAF1814688.1"/>
    </source>
</evidence>
<evidence type="ECO:0000256" key="1">
    <source>
        <dbReference type="SAM" id="MobiDB-lite"/>
    </source>
</evidence>
<dbReference type="AlphaFoldDB" id="A0A6G1G9C8"/>
<feature type="compositionally biased region" description="Pro residues" evidence="1">
    <location>
        <begin position="76"/>
        <end position="90"/>
    </location>
</feature>
<dbReference type="GeneID" id="54422305"/>
<keyword evidence="3" id="KW-1185">Reference proteome</keyword>
<dbReference type="RefSeq" id="XP_033536319.1">
    <property type="nucleotide sequence ID" value="XM_033681735.1"/>
</dbReference>
<proteinExistence type="predicted"/>
<dbReference type="EMBL" id="ML975152">
    <property type="protein sequence ID" value="KAF1814688.1"/>
    <property type="molecule type" value="Genomic_DNA"/>
</dbReference>